<keyword evidence="3" id="KW-0964">Secreted</keyword>
<keyword evidence="4" id="KW-0800">Toxin</keyword>
<dbReference type="GO" id="GO:0005509">
    <property type="term" value="F:calcium ion binding"/>
    <property type="evidence" value="ECO:0007669"/>
    <property type="project" value="InterPro"/>
</dbReference>
<keyword evidence="6" id="KW-0843">Virulence</keyword>
<feature type="compositionally biased region" description="Basic and acidic residues" evidence="8">
    <location>
        <begin position="656"/>
        <end position="665"/>
    </location>
</feature>
<dbReference type="PANTHER" id="PTHR38340:SF1">
    <property type="entry name" value="S-LAYER PROTEIN"/>
    <property type="match status" value="1"/>
</dbReference>
<dbReference type="RefSeq" id="WP_163697743.1">
    <property type="nucleotide sequence ID" value="NZ_QXHD01000004.1"/>
</dbReference>
<dbReference type="EMBL" id="QXHD01000004">
    <property type="protein sequence ID" value="NEZ55847.1"/>
    <property type="molecule type" value="Genomic_DNA"/>
</dbReference>
<evidence type="ECO:0000256" key="8">
    <source>
        <dbReference type="SAM" id="MobiDB-lite"/>
    </source>
</evidence>
<comment type="caution">
    <text evidence="9">The sequence shown here is derived from an EMBL/GenBank/DDBJ whole genome shotgun (WGS) entry which is preliminary data.</text>
</comment>
<proteinExistence type="predicted"/>
<evidence type="ECO:0000256" key="6">
    <source>
        <dbReference type="ARBA" id="ARBA00023026"/>
    </source>
</evidence>
<sequence>MNSDSLNLIDNDSGYVVTNLVSNNPDNNPQLLDPYVSLGWGIAIRPAGLGGHFWINNSGTGTVTEYVGDVGGVPIYQDSLKVVEVSPTPLNPFELSGPTGQVFNGSGDFIITQEHPNGDITAPSKFIFVSSDGGISAWTERRNDDGTVDRPLVSEVVVDKLGQSIYYGSAITNFESDNRLYVVDFGPTPGIEVYDANFSEITDNFEFINPFIDEGYAPYNIQNVNDSLLVAYAIPSPVIPGDEIIEPGLGRVAEFDLDGNLIAIWDDEGLLNAPWGFVAAPDNFGEYSNMLLVSNFGDGTIVAFDPTTQEAVDYLRDGNGDPIVIDGLWGLVFGNGGSLGETNDLYFAAGNDIGNNPGDGVFGKVEVATDVDVPAPGGDQTFTGTADDDLLVIDGDNNTFSLGAGNDTLTARGLNQTVTAGDGDDIVSIGSGTVDLGGGDNFVTASDGSTTVTADAGNDTVNLVKGDLTANVGEGDNHITSGAGDDMVTAGSGDDIVHAGAGNNTLDLGGGNNTVNTIVNQGNFLVSIGQTTVTTGSGSDTFRLGAGEGIVTITNYDASDRFELVGLKSDFSGILGFSDLAIIQEGADTVITLAGTDDVLAILQNVSADAINSGDFELGQTLVGGDADDTLDAGGGDDTVAGESGNDIITGGGGDDVLRGDRNSRDAQTGEPGGNDIIFGGDGNDRIGGKSGNDILSGDAGDDYIWGDAGDDILMGVTGNDILVGDNDSGGSGSDLFVFGNGDGTDTILDFEVGVDRIGLMEGELVFADLSLTQDGDNTLLGVTSTGETLAVLQNVQASALGANSFEIVPDISDPSGGLSLAV</sequence>
<dbReference type="SUPFAM" id="SSF51120">
    <property type="entry name" value="beta-Roll"/>
    <property type="match status" value="3"/>
</dbReference>
<gene>
    <name evidence="9" type="ORF">DXZ20_09205</name>
</gene>
<evidence type="ECO:0000313" key="10">
    <source>
        <dbReference type="Proteomes" id="UP000481033"/>
    </source>
</evidence>
<dbReference type="PRINTS" id="PR00313">
    <property type="entry name" value="CABNDNGRPT"/>
</dbReference>
<dbReference type="InterPro" id="IPR011049">
    <property type="entry name" value="Serralysin-like_metalloprot_C"/>
</dbReference>
<dbReference type="GO" id="GO:0016020">
    <property type="term" value="C:membrane"/>
    <property type="evidence" value="ECO:0007669"/>
    <property type="project" value="UniProtKB-SubCell"/>
</dbReference>
<dbReference type="InterPro" id="IPR017549">
    <property type="entry name" value="APMV_L690"/>
</dbReference>
<dbReference type="GO" id="GO:0090729">
    <property type="term" value="F:toxin activity"/>
    <property type="evidence" value="ECO:0007669"/>
    <property type="project" value="UniProtKB-KW"/>
</dbReference>
<name>A0A6M0RHT4_9CYAN</name>
<keyword evidence="5" id="KW-0677">Repeat</keyword>
<dbReference type="Pfam" id="PF00353">
    <property type="entry name" value="HemolysinCabind"/>
    <property type="match status" value="5"/>
</dbReference>
<protein>
    <submittedName>
        <fullName evidence="9">TIGR03118 family protein</fullName>
    </submittedName>
</protein>
<dbReference type="Gene3D" id="2.150.10.10">
    <property type="entry name" value="Serralysin-like metalloprotease, C-terminal"/>
    <property type="match status" value="2"/>
</dbReference>
<dbReference type="InterPro" id="IPR003995">
    <property type="entry name" value="RTX_toxin_determinant-A"/>
</dbReference>
<evidence type="ECO:0000256" key="4">
    <source>
        <dbReference type="ARBA" id="ARBA00022656"/>
    </source>
</evidence>
<dbReference type="InterPro" id="IPR050557">
    <property type="entry name" value="RTX_toxin/Mannuronan_C5-epim"/>
</dbReference>
<evidence type="ECO:0000256" key="2">
    <source>
        <dbReference type="ARBA" id="ARBA00004613"/>
    </source>
</evidence>
<evidence type="ECO:0000256" key="7">
    <source>
        <dbReference type="ARBA" id="ARBA00023136"/>
    </source>
</evidence>
<comment type="subcellular location">
    <subcellularLocation>
        <location evidence="1">Membrane</location>
    </subcellularLocation>
    <subcellularLocation>
        <location evidence="2">Secreted</location>
    </subcellularLocation>
</comment>
<evidence type="ECO:0000256" key="3">
    <source>
        <dbReference type="ARBA" id="ARBA00022525"/>
    </source>
</evidence>
<dbReference type="SUPFAM" id="SSF75011">
    <property type="entry name" value="3-carboxy-cis,cis-mucoante lactonizing enzyme"/>
    <property type="match status" value="1"/>
</dbReference>
<evidence type="ECO:0000256" key="5">
    <source>
        <dbReference type="ARBA" id="ARBA00022737"/>
    </source>
</evidence>
<dbReference type="InterPro" id="IPR001343">
    <property type="entry name" value="Hemolysn_Ca-bd"/>
</dbReference>
<feature type="compositionally biased region" description="Low complexity" evidence="8">
    <location>
        <begin position="638"/>
        <end position="649"/>
    </location>
</feature>
<keyword evidence="7" id="KW-0472">Membrane</keyword>
<accession>A0A6M0RHT4</accession>
<keyword evidence="10" id="KW-1185">Reference proteome</keyword>
<dbReference type="Gene3D" id="2.160.20.160">
    <property type="match status" value="1"/>
</dbReference>
<dbReference type="GO" id="GO:0005576">
    <property type="term" value="C:extracellular region"/>
    <property type="evidence" value="ECO:0007669"/>
    <property type="project" value="UniProtKB-SubCell"/>
</dbReference>
<dbReference type="NCBIfam" id="TIGR03118">
    <property type="entry name" value="PEPCTERM_chp_1"/>
    <property type="match status" value="1"/>
</dbReference>
<dbReference type="PANTHER" id="PTHR38340">
    <property type="entry name" value="S-LAYER PROTEIN"/>
    <property type="match status" value="1"/>
</dbReference>
<dbReference type="PRINTS" id="PR01488">
    <property type="entry name" value="RTXTOXINA"/>
</dbReference>
<evidence type="ECO:0000313" key="9">
    <source>
        <dbReference type="EMBL" id="NEZ55847.1"/>
    </source>
</evidence>
<feature type="region of interest" description="Disordered" evidence="8">
    <location>
        <begin position="627"/>
        <end position="683"/>
    </location>
</feature>
<reference evidence="9 10" key="1">
    <citation type="journal article" date="2020" name="Microb. Ecol.">
        <title>Ecogenomics of the Marine Benthic Filamentous Cyanobacterium Adonisia.</title>
        <authorList>
            <person name="Walter J.M."/>
            <person name="Coutinho F.H."/>
            <person name="Leomil L."/>
            <person name="Hargreaves P.I."/>
            <person name="Campeao M.E."/>
            <person name="Vieira V.V."/>
            <person name="Silva B.S."/>
            <person name="Fistarol G.O."/>
            <person name="Salomon P.S."/>
            <person name="Sawabe T."/>
            <person name="Mino S."/>
            <person name="Hosokawa M."/>
            <person name="Miyashita H."/>
            <person name="Maruyama F."/>
            <person name="van Verk M.C."/>
            <person name="Dutilh B.E."/>
            <person name="Thompson C.C."/>
            <person name="Thompson F.L."/>
        </authorList>
    </citation>
    <scope>NUCLEOTIDE SEQUENCE [LARGE SCALE GENOMIC DNA]</scope>
    <source>
        <strain evidence="9 10">CCMR0081</strain>
    </source>
</reference>
<evidence type="ECO:0000256" key="1">
    <source>
        <dbReference type="ARBA" id="ARBA00004370"/>
    </source>
</evidence>
<dbReference type="Proteomes" id="UP000481033">
    <property type="component" value="Unassembled WGS sequence"/>
</dbReference>
<dbReference type="AlphaFoldDB" id="A0A6M0RHT4"/>
<organism evidence="9 10">
    <name type="scientific">Adonisia turfae CCMR0081</name>
    <dbReference type="NCBI Taxonomy" id="2292702"/>
    <lineage>
        <taxon>Bacteria</taxon>
        <taxon>Bacillati</taxon>
        <taxon>Cyanobacteriota</taxon>
        <taxon>Adonisia</taxon>
        <taxon>Adonisia turfae</taxon>
    </lineage>
</organism>